<protein>
    <submittedName>
        <fullName evidence="1">Uncharacterized protein</fullName>
    </submittedName>
</protein>
<sequence>MQRHLTTRDSEPVLAPEETGELVGLLCSVPNALDDLPVTQAAGLLLLTQASAAANADAVPQATVALELLAPVYLCGYDVPDLVREQFERHPPAEPDTASTLASLGRLLYGGTLSSPDEKPWTRPSPC</sequence>
<gene>
    <name evidence="1" type="ORF">HZU44_18610</name>
</gene>
<evidence type="ECO:0000313" key="1">
    <source>
        <dbReference type="EMBL" id="QLJ96896.1"/>
    </source>
</evidence>
<accession>A0A7D5YDB3</accession>
<dbReference type="AlphaFoldDB" id="A0A7D5YDB3"/>
<proteinExistence type="predicted"/>
<reference evidence="1" key="1">
    <citation type="submission" date="2020-08" db="EMBL/GenBank/DDBJ databases">
        <title>A bifunctional nitrone conjugated secondary metabolite targeting the ribosome.</title>
        <authorList>
            <person name="Limbrick E.M."/>
            <person name="Graf M."/>
            <person name="Derewacz D.K."/>
            <person name="Nguyen F."/>
            <person name="Spraggins J.M."/>
            <person name="Wieland M."/>
            <person name="Ynigez-Gutierrez A.E."/>
            <person name="Reisman B.J."/>
            <person name="Zinshteyn B."/>
            <person name="McCulloch K."/>
            <person name="Iverson T.M."/>
            <person name="Green R."/>
            <person name="Wilson D.N."/>
            <person name="Bachmann B.O."/>
        </authorList>
    </citation>
    <scope>NUCLEOTIDE SEQUENCE</scope>
    <source>
        <strain evidence="1">Africana</strain>
    </source>
</reference>
<organism evidence="1">
    <name type="scientific">Micromonospora carbonacea</name>
    <dbReference type="NCBI Taxonomy" id="47853"/>
    <lineage>
        <taxon>Bacteria</taxon>
        <taxon>Bacillati</taxon>
        <taxon>Actinomycetota</taxon>
        <taxon>Actinomycetes</taxon>
        <taxon>Micromonosporales</taxon>
        <taxon>Micromonosporaceae</taxon>
        <taxon>Micromonospora</taxon>
    </lineage>
</organism>
<dbReference type="EMBL" id="CP058905">
    <property type="protein sequence ID" value="QLJ96896.1"/>
    <property type="molecule type" value="Genomic_DNA"/>
</dbReference>
<name>A0A7D5YDB3_9ACTN</name>